<proteinExistence type="predicted"/>
<dbReference type="GO" id="GO:0046872">
    <property type="term" value="F:metal ion binding"/>
    <property type="evidence" value="ECO:0007669"/>
    <property type="project" value="UniProtKB-KW"/>
</dbReference>
<feature type="binding site" evidence="5">
    <location>
        <position position="169"/>
    </location>
    <ligand>
        <name>glycerol</name>
        <dbReference type="ChEBI" id="CHEBI:17754"/>
    </ligand>
</feature>
<evidence type="ECO:0000256" key="3">
    <source>
        <dbReference type="ARBA" id="ARBA00023002"/>
    </source>
</evidence>
<evidence type="ECO:0000256" key="1">
    <source>
        <dbReference type="ARBA" id="ARBA00022723"/>
    </source>
</evidence>
<dbReference type="RefSeq" id="WP_007275843.1">
    <property type="nucleotide sequence ID" value="NZ_AOLM01000025.1"/>
</dbReference>
<evidence type="ECO:0000256" key="5">
    <source>
        <dbReference type="PIRSR" id="PIRSR000112-1"/>
    </source>
</evidence>
<dbReference type="GO" id="GO:0008888">
    <property type="term" value="F:glycerol dehydrogenase (NAD+) activity"/>
    <property type="evidence" value="ECO:0007669"/>
    <property type="project" value="UniProtKB-EC"/>
</dbReference>
<evidence type="ECO:0000256" key="6">
    <source>
        <dbReference type="PIRSR" id="PIRSR000112-2"/>
    </source>
</evidence>
<dbReference type="Gene3D" id="1.20.1090.10">
    <property type="entry name" value="Dehydroquinate synthase-like - alpha domain"/>
    <property type="match status" value="1"/>
</dbReference>
<feature type="binding site" evidence="5">
    <location>
        <position position="252"/>
    </location>
    <ligand>
        <name>glycerol</name>
        <dbReference type="ChEBI" id="CHEBI:17754"/>
    </ligand>
</feature>
<evidence type="ECO:0000256" key="7">
    <source>
        <dbReference type="PIRSR" id="PIRSR000112-3"/>
    </source>
</evidence>
<reference evidence="10 11" key="1">
    <citation type="journal article" date="2014" name="PLoS Genet.">
        <title>Phylogenetically driven sequencing of extremely halophilic archaea reveals strategies for static and dynamic osmo-response.</title>
        <authorList>
            <person name="Becker E.A."/>
            <person name="Seitzer P.M."/>
            <person name="Tritt A."/>
            <person name="Larsen D."/>
            <person name="Krusor M."/>
            <person name="Yao A.I."/>
            <person name="Wu D."/>
            <person name="Madern D."/>
            <person name="Eisen J.A."/>
            <person name="Darling A.E."/>
            <person name="Facciotti M.T."/>
        </authorList>
    </citation>
    <scope>NUCLEOTIDE SEQUENCE [LARGE SCALE GENOMIC DNA]</scope>
    <source>
        <strain evidence="10 11">ATCC BAA-897</strain>
    </source>
</reference>
<keyword evidence="1 5" id="KW-0479">Metal-binding</keyword>
<feature type="binding site" evidence="7">
    <location>
        <position position="37"/>
    </location>
    <ligand>
        <name>NAD(+)</name>
        <dbReference type="ChEBI" id="CHEBI:57540"/>
    </ligand>
</feature>
<keyword evidence="4 7" id="KW-0520">NAD</keyword>
<evidence type="ECO:0000313" key="10">
    <source>
        <dbReference type="EMBL" id="ELZ89762.1"/>
    </source>
</evidence>
<evidence type="ECO:0000256" key="4">
    <source>
        <dbReference type="ARBA" id="ARBA00023027"/>
    </source>
</evidence>
<evidence type="ECO:0000256" key="8">
    <source>
        <dbReference type="SAM" id="MobiDB-lite"/>
    </source>
</evidence>
<dbReference type="PANTHER" id="PTHR43616">
    <property type="entry name" value="GLYCEROL DEHYDROGENASE"/>
    <property type="match status" value="1"/>
</dbReference>
<organism evidence="10 11">
    <name type="scientific">Haloferax sulfurifontis ATCC BAA-897</name>
    <dbReference type="NCBI Taxonomy" id="662480"/>
    <lineage>
        <taxon>Archaea</taxon>
        <taxon>Methanobacteriati</taxon>
        <taxon>Methanobacteriota</taxon>
        <taxon>Stenosarchaea group</taxon>
        <taxon>Halobacteria</taxon>
        <taxon>Halobacteriales</taxon>
        <taxon>Haloferacaceae</taxon>
        <taxon>Haloferax</taxon>
    </lineage>
</organism>
<evidence type="ECO:0000256" key="2">
    <source>
        <dbReference type="ARBA" id="ARBA00022833"/>
    </source>
</evidence>
<dbReference type="Proteomes" id="UP000011508">
    <property type="component" value="Unassembled WGS sequence"/>
</dbReference>
<evidence type="ECO:0000313" key="11">
    <source>
        <dbReference type="Proteomes" id="UP000011508"/>
    </source>
</evidence>
<feature type="binding site" evidence="5">
    <location>
        <position position="269"/>
    </location>
    <ligand>
        <name>glycerol</name>
        <dbReference type="ChEBI" id="CHEBI:17754"/>
    </ligand>
</feature>
<dbReference type="NCBIfam" id="NF006941">
    <property type="entry name" value="PRK09423.1"/>
    <property type="match status" value="1"/>
</dbReference>
<dbReference type="Pfam" id="PF00465">
    <property type="entry name" value="Fe-ADH"/>
    <property type="match status" value="1"/>
</dbReference>
<name>M0I1B7_9EURY</name>
<feature type="binding site" evidence="6">
    <location>
        <position position="119"/>
    </location>
    <ligand>
        <name>glycerol</name>
        <dbReference type="ChEBI" id="CHEBI:17754"/>
    </ligand>
</feature>
<gene>
    <name evidence="10" type="primary">gldA</name>
    <name evidence="10" type="ORF">C441_15350</name>
</gene>
<feature type="domain" description="Alcohol dehydrogenase iron-type/glycerol dehydrogenase GldA" evidence="9">
    <location>
        <begin position="8"/>
        <end position="152"/>
    </location>
</feature>
<dbReference type="PANTHER" id="PTHR43616:SF5">
    <property type="entry name" value="GLYCEROL DEHYDROGENASE 1"/>
    <property type="match status" value="1"/>
</dbReference>
<dbReference type="SUPFAM" id="SSF56796">
    <property type="entry name" value="Dehydroquinate synthase-like"/>
    <property type="match status" value="1"/>
</dbReference>
<keyword evidence="3 10" id="KW-0560">Oxidoreductase</keyword>
<dbReference type="EMBL" id="AOLM01000025">
    <property type="protein sequence ID" value="ELZ89762.1"/>
    <property type="molecule type" value="Genomic_DNA"/>
</dbReference>
<dbReference type="AlphaFoldDB" id="M0I1B7"/>
<sequence>MIRTFNAPSAYVQGCGVLDSIGSYVDADGTSAVVLADETVFDLVGESLSTGLEASGFTVDRIEFGGACTHAEVARIAERAGDADVVVGVGGGRALDTAKAVRAEAGSRLVTVPTIASTDAPTSSISVLYTEADEFDEFQFHGANPDLVVVDTAVVAGAPTRHFRSGMADAMATWFEADTAVRAHATNVFEGHSTRTAHAIARTCYETVREHGRSAVAAVERDAVTESVEAVVEANTLMSGIGFESGGLAAAHSVHDGLTQVAETHGATHGEKVNLGTLTQFVLEGRETDELVDLIDFSLDVGLPVTLADVRLGDRPEVRLRRVVEADVRTLRDDSQRAVRGDAAGGQRRPRHGGRTRTRASRRASLTSRFGYRFFKRTAPERDRRRLLTPASSR</sequence>
<dbReference type="InterPro" id="IPR016205">
    <property type="entry name" value="Glycerol_DH"/>
</dbReference>
<evidence type="ECO:0000259" key="9">
    <source>
        <dbReference type="Pfam" id="PF00465"/>
    </source>
</evidence>
<protein>
    <submittedName>
        <fullName evidence="10">Glycerol dehydrogenase</fullName>
        <ecNumber evidence="10">1.1.1.6</ecNumber>
    </submittedName>
</protein>
<comment type="caution">
    <text evidence="10">The sequence shown here is derived from an EMBL/GenBank/DDBJ whole genome shotgun (WGS) entry which is preliminary data.</text>
</comment>
<comment type="cofactor">
    <cofactor evidence="5">
        <name>Zn(2+)</name>
        <dbReference type="ChEBI" id="CHEBI:29105"/>
    </cofactor>
    <text evidence="5">Binds 1 zinc ion per subunit.</text>
</comment>
<accession>M0I1B7</accession>
<feature type="region of interest" description="Disordered" evidence="8">
    <location>
        <begin position="334"/>
        <end position="363"/>
    </location>
</feature>
<dbReference type="CDD" id="cd08170">
    <property type="entry name" value="GlyDH"/>
    <property type="match status" value="1"/>
</dbReference>
<dbReference type="PATRIC" id="fig|662480.6.peg.3061"/>
<dbReference type="EC" id="1.1.1.6" evidence="10"/>
<dbReference type="PIRSF" id="PIRSF000112">
    <property type="entry name" value="Glycerol_dehydrogenase"/>
    <property type="match status" value="1"/>
</dbReference>
<feature type="binding site" evidence="7">
    <location>
        <begin position="92"/>
        <end position="96"/>
    </location>
    <ligand>
        <name>NAD(+)</name>
        <dbReference type="ChEBI" id="CHEBI:57540"/>
    </ligand>
</feature>
<keyword evidence="11" id="KW-1185">Reference proteome</keyword>
<feature type="compositionally biased region" description="Basic residues" evidence="8">
    <location>
        <begin position="348"/>
        <end position="362"/>
    </location>
</feature>
<keyword evidence="2 5" id="KW-0862">Zinc</keyword>
<dbReference type="InterPro" id="IPR001670">
    <property type="entry name" value="ADH_Fe/GldA"/>
</dbReference>
<feature type="binding site" evidence="7">
    <location>
        <position position="123"/>
    </location>
    <ligand>
        <name>NAD(+)</name>
        <dbReference type="ChEBI" id="CHEBI:57540"/>
    </ligand>
</feature>
<feature type="binding site" evidence="7">
    <location>
        <position position="129"/>
    </location>
    <ligand>
        <name>NAD(+)</name>
        <dbReference type="ChEBI" id="CHEBI:57540"/>
    </ligand>
</feature>
<feature type="binding site" evidence="7">
    <location>
        <begin position="114"/>
        <end position="117"/>
    </location>
    <ligand>
        <name>NAD(+)</name>
        <dbReference type="ChEBI" id="CHEBI:57540"/>
    </ligand>
</feature>
<dbReference type="Gene3D" id="3.40.50.1970">
    <property type="match status" value="1"/>
</dbReference>